<evidence type="ECO:0000313" key="1">
    <source>
        <dbReference type="EMBL" id="MCJ8015230.1"/>
    </source>
</evidence>
<comment type="caution">
    <text evidence="1">The sequence shown here is derived from an EMBL/GenBank/DDBJ whole genome shotgun (WGS) entry which is preliminary data.</text>
</comment>
<dbReference type="AlphaFoldDB" id="A0A9X1WWM1"/>
<organism evidence="1 2">
    <name type="scientific">Paenibacillus mangrovi</name>
    <dbReference type="NCBI Taxonomy" id="2931978"/>
    <lineage>
        <taxon>Bacteria</taxon>
        <taxon>Bacillati</taxon>
        <taxon>Bacillota</taxon>
        <taxon>Bacilli</taxon>
        <taxon>Bacillales</taxon>
        <taxon>Paenibacillaceae</taxon>
        <taxon>Paenibacillus</taxon>
    </lineage>
</organism>
<protein>
    <submittedName>
        <fullName evidence="1">Uncharacterized protein</fullName>
    </submittedName>
</protein>
<dbReference type="EMBL" id="JALIRP010000021">
    <property type="protein sequence ID" value="MCJ8015230.1"/>
    <property type="molecule type" value="Genomic_DNA"/>
</dbReference>
<evidence type="ECO:0000313" key="2">
    <source>
        <dbReference type="Proteomes" id="UP001139347"/>
    </source>
</evidence>
<sequence length="117" mass="13287">MRIFQFAGMMRKYFRPYISVRPGASSGHDEYGDGVNADSKRTTLRGHIQPLDAKLTQAEGGRYTAEDKALYTISKHDAGDLIEYQGVQYIVDNPEVREYNDINKYVLKKVIANDPVQ</sequence>
<dbReference type="Proteomes" id="UP001139347">
    <property type="component" value="Unassembled WGS sequence"/>
</dbReference>
<proteinExistence type="predicted"/>
<gene>
    <name evidence="1" type="ORF">MUG84_26535</name>
</gene>
<name>A0A9X1WWM1_9BACL</name>
<keyword evidence="2" id="KW-1185">Reference proteome</keyword>
<accession>A0A9X1WWM1</accession>
<reference evidence="1" key="1">
    <citation type="submission" date="2022-04" db="EMBL/GenBank/DDBJ databases">
        <title>Paenibacillus mangrovi sp. nov., a novel endophytic bacterium isolated from bark of Kandelia candel.</title>
        <authorList>
            <person name="Tuo L."/>
        </authorList>
    </citation>
    <scope>NUCLEOTIDE SEQUENCE</scope>
    <source>
        <strain evidence="1">KQZ6P-2</strain>
    </source>
</reference>
<dbReference type="RefSeq" id="WP_244731180.1">
    <property type="nucleotide sequence ID" value="NZ_JALIRP010000021.1"/>
</dbReference>